<dbReference type="EMBL" id="HG994581">
    <property type="protein sequence ID" value="CAF2872074.1"/>
    <property type="molecule type" value="Genomic_DNA"/>
</dbReference>
<dbReference type="AlphaFoldDB" id="A0A7R8CN45"/>
<organism evidence="2 3">
    <name type="scientific">Lepeophtheirus salmonis</name>
    <name type="common">Salmon louse</name>
    <name type="synonym">Caligus salmonis</name>
    <dbReference type="NCBI Taxonomy" id="72036"/>
    <lineage>
        <taxon>Eukaryota</taxon>
        <taxon>Metazoa</taxon>
        <taxon>Ecdysozoa</taxon>
        <taxon>Arthropoda</taxon>
        <taxon>Crustacea</taxon>
        <taxon>Multicrustacea</taxon>
        <taxon>Hexanauplia</taxon>
        <taxon>Copepoda</taxon>
        <taxon>Siphonostomatoida</taxon>
        <taxon>Caligidae</taxon>
        <taxon>Lepeophtheirus</taxon>
    </lineage>
</organism>
<gene>
    <name evidence="2" type="ORF">LSAA_6899</name>
</gene>
<evidence type="ECO:0000256" key="1">
    <source>
        <dbReference type="SAM" id="MobiDB-lite"/>
    </source>
</evidence>
<proteinExistence type="predicted"/>
<sequence>MEVLIHSMKIINKSEFVPERFDVDPSSSEEDHEWKHWIKTFTCFVNKVITAVSEPTSPKALKLLSRDCEFKAVSAEESQNNFLRDPFINGISSPHIRQQLLENDTLDWNKSFTTPIINAIIEKDEEVFGHKVEAAVMESLCNSTIVWRTRENGVSKKKFPPAPQNLEVDTSNENNETESDPSPTPVTEDLREVGSRN</sequence>
<accession>A0A7R8CN45</accession>
<feature type="region of interest" description="Disordered" evidence="1">
    <location>
        <begin position="155"/>
        <end position="197"/>
    </location>
</feature>
<name>A0A7R8CN45_LEPSM</name>
<keyword evidence="3" id="KW-1185">Reference proteome</keyword>
<dbReference type="Proteomes" id="UP000675881">
    <property type="component" value="Chromosome 2"/>
</dbReference>
<feature type="compositionally biased region" description="Basic and acidic residues" evidence="1">
    <location>
        <begin position="188"/>
        <end position="197"/>
    </location>
</feature>
<reference evidence="2" key="1">
    <citation type="submission" date="2021-02" db="EMBL/GenBank/DDBJ databases">
        <authorList>
            <person name="Bekaert M."/>
        </authorList>
    </citation>
    <scope>NUCLEOTIDE SEQUENCE</scope>
    <source>
        <strain evidence="2">IoA-00</strain>
    </source>
</reference>
<protein>
    <submittedName>
        <fullName evidence="2">(salmon louse) hypothetical protein</fullName>
    </submittedName>
</protein>
<evidence type="ECO:0000313" key="2">
    <source>
        <dbReference type="EMBL" id="CAF2872074.1"/>
    </source>
</evidence>
<evidence type="ECO:0000313" key="3">
    <source>
        <dbReference type="Proteomes" id="UP000675881"/>
    </source>
</evidence>